<dbReference type="GO" id="GO:0002098">
    <property type="term" value="P:tRNA wobble uridine modification"/>
    <property type="evidence" value="ECO:0007669"/>
    <property type="project" value="TreeGrafter"/>
</dbReference>
<comment type="caution">
    <text evidence="7">The sequence shown here is derived from an EMBL/GenBank/DDBJ whole genome shotgun (WGS) entry which is preliminary data.</text>
</comment>
<reference evidence="7 8" key="1">
    <citation type="submission" date="2009-02" db="EMBL/GenBank/DDBJ databases">
        <title>Sequencing of the draft genome and assembly of Dethiobacter alkaliphilus AHT 1.</title>
        <authorList>
            <consortium name="US DOE Joint Genome Institute (JGI-PGF)"/>
            <person name="Lucas S."/>
            <person name="Copeland A."/>
            <person name="Lapidus A."/>
            <person name="Glavina del Rio T."/>
            <person name="Dalin E."/>
            <person name="Tice H."/>
            <person name="Bruce D."/>
            <person name="Goodwin L."/>
            <person name="Pitluck S."/>
            <person name="Larimer F."/>
            <person name="Land M.L."/>
            <person name="Hauser L."/>
            <person name="Muyzer G."/>
        </authorList>
    </citation>
    <scope>NUCLEOTIDE SEQUENCE [LARGE SCALE GENOMIC DNA]</scope>
    <source>
        <strain evidence="7 8">AHT 1</strain>
    </source>
</reference>
<dbReference type="PANTHER" id="PTHR11806">
    <property type="entry name" value="GLUCOSE INHIBITED DIVISION PROTEIN A"/>
    <property type="match status" value="1"/>
</dbReference>
<keyword evidence="2" id="KW-0285">Flavoprotein</keyword>
<dbReference type="PANTHER" id="PTHR11806:SF2">
    <property type="entry name" value="METHYLENETETRAHYDROFOLATE--TRNA-(URACIL-5-)-METHYLTRANSFERASE TRMFO"/>
    <property type="match status" value="1"/>
</dbReference>
<evidence type="ECO:0000256" key="2">
    <source>
        <dbReference type="ARBA" id="ARBA00022630"/>
    </source>
</evidence>
<dbReference type="eggNOG" id="COG1206">
    <property type="taxonomic scope" value="Bacteria"/>
</dbReference>
<dbReference type="OrthoDB" id="2181at2"/>
<keyword evidence="5" id="KW-0520">NAD</keyword>
<dbReference type="GO" id="GO:0005829">
    <property type="term" value="C:cytosol"/>
    <property type="evidence" value="ECO:0007669"/>
    <property type="project" value="TreeGrafter"/>
</dbReference>
<evidence type="ECO:0000256" key="1">
    <source>
        <dbReference type="ARBA" id="ARBA00001974"/>
    </source>
</evidence>
<dbReference type="PRINTS" id="PR00368">
    <property type="entry name" value="FADPNR"/>
</dbReference>
<evidence type="ECO:0000256" key="3">
    <source>
        <dbReference type="ARBA" id="ARBA00022694"/>
    </source>
</evidence>
<comment type="cofactor">
    <cofactor evidence="1">
        <name>FAD</name>
        <dbReference type="ChEBI" id="CHEBI:57692"/>
    </cofactor>
</comment>
<organism evidence="7 8">
    <name type="scientific">Dethiobacter alkaliphilus AHT 1</name>
    <dbReference type="NCBI Taxonomy" id="555088"/>
    <lineage>
        <taxon>Bacteria</taxon>
        <taxon>Bacillati</taxon>
        <taxon>Bacillota</taxon>
        <taxon>Dethiobacteria</taxon>
        <taxon>Dethiobacterales</taxon>
        <taxon>Dethiobacteraceae</taxon>
        <taxon>Dethiobacter</taxon>
    </lineage>
</organism>
<dbReference type="STRING" id="555088.DealDRAFT_0691"/>
<dbReference type="GO" id="GO:0030488">
    <property type="term" value="P:tRNA methylation"/>
    <property type="evidence" value="ECO:0007669"/>
    <property type="project" value="TreeGrafter"/>
</dbReference>
<keyword evidence="4" id="KW-0274">FAD</keyword>
<dbReference type="InterPro" id="IPR040131">
    <property type="entry name" value="MnmG_N"/>
</dbReference>
<evidence type="ECO:0000313" key="7">
    <source>
        <dbReference type="EMBL" id="EEG78276.1"/>
    </source>
</evidence>
<feature type="domain" description="MnmG N-terminal" evidence="6">
    <location>
        <begin position="4"/>
        <end position="182"/>
    </location>
</feature>
<proteinExistence type="predicted"/>
<evidence type="ECO:0000259" key="6">
    <source>
        <dbReference type="Pfam" id="PF01134"/>
    </source>
</evidence>
<gene>
    <name evidence="7" type="ORF">DealDRAFT_0691</name>
</gene>
<dbReference type="Pfam" id="PF01134">
    <property type="entry name" value="GIDA"/>
    <property type="match status" value="2"/>
</dbReference>
<dbReference type="Proteomes" id="UP000006443">
    <property type="component" value="Unassembled WGS sequence"/>
</dbReference>
<dbReference type="SUPFAM" id="SSF51905">
    <property type="entry name" value="FAD/NAD(P)-binding domain"/>
    <property type="match status" value="1"/>
</dbReference>
<accession>C0GDY2</accession>
<dbReference type="Gene3D" id="3.50.50.60">
    <property type="entry name" value="FAD/NAD(P)-binding domain"/>
    <property type="match status" value="2"/>
</dbReference>
<dbReference type="AlphaFoldDB" id="C0GDY2"/>
<evidence type="ECO:0000256" key="5">
    <source>
        <dbReference type="ARBA" id="ARBA00023027"/>
    </source>
</evidence>
<dbReference type="InterPro" id="IPR002218">
    <property type="entry name" value="MnmG-rel"/>
</dbReference>
<dbReference type="RefSeq" id="WP_008514901.1">
    <property type="nucleotide sequence ID" value="NZ_ACJM01000003.1"/>
</dbReference>
<feature type="domain" description="MnmG N-terminal" evidence="6">
    <location>
        <begin position="265"/>
        <end position="351"/>
    </location>
</feature>
<dbReference type="InterPro" id="IPR036188">
    <property type="entry name" value="FAD/NAD-bd_sf"/>
</dbReference>
<sequence length="422" mass="45067">MGSVLVIGAGWAGCAAALAAARRGAEVTLLERTDQLLGTGLVGGIYRNNGRLTALLEAEALGCGHLFEVMDQAARHKDVEFPGHSHAALYDVGQIEFLVRRHLLAAGVQVRTSARVTDVRIKEDRLTQVELGEAESITADIFVDTTGSAGGIHNCGRFGNGCAMCVIRCPSFGPRVSVAAKAGVLEIMGMRGEGRPGSMSGSCKLCKDSLDSALVKKLETNGVVVIPLPAVLRHAELENKACQQYNLPAFKENLVLLDTGHAKMMSSYFPLDLLQQIPGLSQARYVDPYAGGMGNSIRFTAVAPRDNRLKVDGLDNLFCAGEKAGFLVGHTEAVVTGSLAGFNAAAKSDGAKLLTLPDSLACGDIIAYSNPNRQKERPRMQRITFSGAEYFARMQKRGLYLTDRDTVQGLVKEAGLINIFSK</sequence>
<keyword evidence="3" id="KW-0819">tRNA processing</keyword>
<protein>
    <submittedName>
        <fullName evidence="7">Glucose-inhibited division protein A</fullName>
    </submittedName>
</protein>
<dbReference type="GO" id="GO:0050660">
    <property type="term" value="F:flavin adenine dinucleotide binding"/>
    <property type="evidence" value="ECO:0007669"/>
    <property type="project" value="InterPro"/>
</dbReference>
<name>C0GDY2_DETAL</name>
<keyword evidence="8" id="KW-1185">Reference proteome</keyword>
<evidence type="ECO:0000256" key="4">
    <source>
        <dbReference type="ARBA" id="ARBA00022827"/>
    </source>
</evidence>
<evidence type="ECO:0000313" key="8">
    <source>
        <dbReference type="Proteomes" id="UP000006443"/>
    </source>
</evidence>
<dbReference type="PRINTS" id="PR00411">
    <property type="entry name" value="PNDRDTASEI"/>
</dbReference>
<dbReference type="EMBL" id="ACJM01000003">
    <property type="protein sequence ID" value="EEG78276.1"/>
    <property type="molecule type" value="Genomic_DNA"/>
</dbReference>